<evidence type="ECO:0000259" key="2">
    <source>
        <dbReference type="Pfam" id="PF04069"/>
    </source>
</evidence>
<dbReference type="Pfam" id="PF04069">
    <property type="entry name" value="OpuAC"/>
    <property type="match status" value="1"/>
</dbReference>
<organism evidence="3 4">
    <name type="scientific">Nocardia camponoti</name>
    <dbReference type="NCBI Taxonomy" id="1616106"/>
    <lineage>
        <taxon>Bacteria</taxon>
        <taxon>Bacillati</taxon>
        <taxon>Actinomycetota</taxon>
        <taxon>Actinomycetes</taxon>
        <taxon>Mycobacteriales</taxon>
        <taxon>Nocardiaceae</taxon>
        <taxon>Nocardia</taxon>
    </lineage>
</organism>
<dbReference type="AlphaFoldDB" id="A0A917QET7"/>
<name>A0A917QET7_9NOCA</name>
<feature type="domain" description="ABC-type glycine betaine transport system substrate-binding" evidence="2">
    <location>
        <begin position="34"/>
        <end position="277"/>
    </location>
</feature>
<proteinExistence type="predicted"/>
<dbReference type="InterPro" id="IPR007210">
    <property type="entry name" value="ABC_Gly_betaine_transp_sub-bd"/>
</dbReference>
<reference evidence="3" key="2">
    <citation type="submission" date="2020-09" db="EMBL/GenBank/DDBJ databases">
        <authorList>
            <person name="Sun Q."/>
            <person name="Zhou Y."/>
        </authorList>
    </citation>
    <scope>NUCLEOTIDE SEQUENCE</scope>
    <source>
        <strain evidence="3">CGMCC 4.7278</strain>
    </source>
</reference>
<accession>A0A917QET7</accession>
<dbReference type="SUPFAM" id="SSF53850">
    <property type="entry name" value="Periplasmic binding protein-like II"/>
    <property type="match status" value="1"/>
</dbReference>
<gene>
    <name evidence="3" type="ORF">GCM10011591_18260</name>
</gene>
<dbReference type="EMBL" id="BMMW01000002">
    <property type="protein sequence ID" value="GGK47307.1"/>
    <property type="molecule type" value="Genomic_DNA"/>
</dbReference>
<reference evidence="3" key="1">
    <citation type="journal article" date="2014" name="Int. J. Syst. Evol. Microbiol.">
        <title>Complete genome sequence of Corynebacterium casei LMG S-19264T (=DSM 44701T), isolated from a smear-ripened cheese.</title>
        <authorList>
            <consortium name="US DOE Joint Genome Institute (JGI-PGF)"/>
            <person name="Walter F."/>
            <person name="Albersmeier A."/>
            <person name="Kalinowski J."/>
            <person name="Ruckert C."/>
        </authorList>
    </citation>
    <scope>NUCLEOTIDE SEQUENCE</scope>
    <source>
        <strain evidence="3">CGMCC 4.7278</strain>
    </source>
</reference>
<feature type="chain" id="PRO_5038919709" evidence="1">
    <location>
        <begin position="27"/>
        <end position="281"/>
    </location>
</feature>
<dbReference type="Proteomes" id="UP000612956">
    <property type="component" value="Unassembled WGS sequence"/>
</dbReference>
<evidence type="ECO:0000313" key="4">
    <source>
        <dbReference type="Proteomes" id="UP000612956"/>
    </source>
</evidence>
<comment type="caution">
    <text evidence="3">The sequence shown here is derived from an EMBL/GenBank/DDBJ whole genome shotgun (WGS) entry which is preliminary data.</text>
</comment>
<keyword evidence="1" id="KW-0732">Signal</keyword>
<keyword evidence="4" id="KW-1185">Reference proteome</keyword>
<dbReference type="PROSITE" id="PS51257">
    <property type="entry name" value="PROKAR_LIPOPROTEIN"/>
    <property type="match status" value="1"/>
</dbReference>
<dbReference type="Gene3D" id="3.40.190.10">
    <property type="entry name" value="Periplasmic binding protein-like II"/>
    <property type="match status" value="1"/>
</dbReference>
<dbReference type="GO" id="GO:0022857">
    <property type="term" value="F:transmembrane transporter activity"/>
    <property type="evidence" value="ECO:0007669"/>
    <property type="project" value="InterPro"/>
</dbReference>
<dbReference type="Gene3D" id="3.40.190.120">
    <property type="entry name" value="Osmoprotection protein (prox), domain 2"/>
    <property type="match status" value="1"/>
</dbReference>
<dbReference type="GO" id="GO:0043190">
    <property type="term" value="C:ATP-binding cassette (ABC) transporter complex"/>
    <property type="evidence" value="ECO:0007669"/>
    <property type="project" value="InterPro"/>
</dbReference>
<feature type="signal peptide" evidence="1">
    <location>
        <begin position="1"/>
        <end position="26"/>
    </location>
</feature>
<evidence type="ECO:0000256" key="1">
    <source>
        <dbReference type="SAM" id="SignalP"/>
    </source>
</evidence>
<protein>
    <submittedName>
        <fullName evidence="3">Amino acid ABC transporter, substrate binding protein</fullName>
    </submittedName>
</protein>
<sequence>MGSGAWRRTLLATLVATCGFAAVSCANEPVAPVVVVGADSSVESIVLAQIYSQALTRAGTATAVRTELSTPIADLDAARIALLPARNGALLERWDPESPARTPKNVPAALNAALPERLSVSDAADGTELRARVVMKSDEFATVSALAPQCASLTAGFADVPGLRRGLPQIDGCTFANVTEFADPESLREALRANQIQVGVVNGPTTAGDGLRVLDDPKYAVRTQNVVALHRSGIFNRVQAKKLNYVAGELNTAGLLELVAKVRRGDDPAVVARAWLDAHAL</sequence>
<evidence type="ECO:0000313" key="3">
    <source>
        <dbReference type="EMBL" id="GGK47307.1"/>
    </source>
</evidence>